<accession>A0A317ZJB7</accession>
<dbReference type="RefSeq" id="WP_110131719.1">
    <property type="nucleotide sequence ID" value="NZ_QHJQ01000009.1"/>
</dbReference>
<protein>
    <recommendedName>
        <fullName evidence="3">Ice-binding protein C-terminal domain-containing protein</fullName>
    </recommendedName>
</protein>
<dbReference type="NCBIfam" id="TIGR02595">
    <property type="entry name" value="PEP_CTERM"/>
    <property type="match status" value="1"/>
</dbReference>
<feature type="chain" id="PRO_5016455314" description="Ice-binding protein C-terminal domain-containing protein" evidence="2">
    <location>
        <begin position="26"/>
        <end position="251"/>
    </location>
</feature>
<feature type="signal peptide" evidence="2">
    <location>
        <begin position="1"/>
        <end position="25"/>
    </location>
</feature>
<feature type="region of interest" description="Disordered" evidence="1">
    <location>
        <begin position="34"/>
        <end position="56"/>
    </location>
</feature>
<dbReference type="AlphaFoldDB" id="A0A317ZJB7"/>
<evidence type="ECO:0000256" key="1">
    <source>
        <dbReference type="SAM" id="MobiDB-lite"/>
    </source>
</evidence>
<dbReference type="Proteomes" id="UP000247099">
    <property type="component" value="Unassembled WGS sequence"/>
</dbReference>
<organism evidence="4 5">
    <name type="scientific">Coraliomargarita sinensis</name>
    <dbReference type="NCBI Taxonomy" id="2174842"/>
    <lineage>
        <taxon>Bacteria</taxon>
        <taxon>Pseudomonadati</taxon>
        <taxon>Verrucomicrobiota</taxon>
        <taxon>Opitutia</taxon>
        <taxon>Puniceicoccales</taxon>
        <taxon>Coraliomargaritaceae</taxon>
        <taxon>Coraliomargarita</taxon>
    </lineage>
</organism>
<dbReference type="Pfam" id="PF07589">
    <property type="entry name" value="PEP-CTERM"/>
    <property type="match status" value="1"/>
</dbReference>
<proteinExistence type="predicted"/>
<keyword evidence="2" id="KW-0732">Signal</keyword>
<evidence type="ECO:0000256" key="2">
    <source>
        <dbReference type="SAM" id="SignalP"/>
    </source>
</evidence>
<keyword evidence="5" id="KW-1185">Reference proteome</keyword>
<dbReference type="EMBL" id="QHJQ01000009">
    <property type="protein sequence ID" value="PXA03431.1"/>
    <property type="molecule type" value="Genomic_DNA"/>
</dbReference>
<dbReference type="InterPro" id="IPR013424">
    <property type="entry name" value="Ice-binding_C"/>
</dbReference>
<evidence type="ECO:0000313" key="4">
    <source>
        <dbReference type="EMBL" id="PXA03431.1"/>
    </source>
</evidence>
<comment type="caution">
    <text evidence="4">The sequence shown here is derived from an EMBL/GenBank/DDBJ whole genome shotgun (WGS) entry which is preliminary data.</text>
</comment>
<dbReference type="InParanoid" id="A0A317ZJB7"/>
<sequence>MKKQTSLALVLSGFGLFAAIGNANAQASITYSGEQENVDPKTESLPTEPDSFGWRNPTPVKTFDVDGDNIIGTDGYDGRAGTSLPAYITNYNKSGGGNPFGYVDDPTDPTGIDDARSGFYGGTDDRDLFWFQIDGSALDGQTLGVSIMFDTFGSGTQTYFLEQRDGGTGGAVLTAANSGLLTHDDDGYDWAFFEIDGAVAGDWFVLKSVRGTAGRSTFSQVAFDTAAVPEPSTFALLAGLLGLASVMLRRR</sequence>
<reference evidence="4 5" key="1">
    <citation type="submission" date="2018-05" db="EMBL/GenBank/DDBJ databases">
        <title>Coraliomargarita sinensis sp. nov., isolated from a marine solar saltern.</title>
        <authorList>
            <person name="Zhou L.Y."/>
        </authorList>
    </citation>
    <scope>NUCLEOTIDE SEQUENCE [LARGE SCALE GENOMIC DNA]</scope>
    <source>
        <strain evidence="4 5">WN38</strain>
    </source>
</reference>
<name>A0A317ZJB7_9BACT</name>
<evidence type="ECO:0000259" key="3">
    <source>
        <dbReference type="Pfam" id="PF07589"/>
    </source>
</evidence>
<feature type="domain" description="Ice-binding protein C-terminal" evidence="3">
    <location>
        <begin position="227"/>
        <end position="251"/>
    </location>
</feature>
<gene>
    <name evidence="4" type="ORF">DDZ13_12110</name>
</gene>
<evidence type="ECO:0000313" key="5">
    <source>
        <dbReference type="Proteomes" id="UP000247099"/>
    </source>
</evidence>